<dbReference type="Pfam" id="PF06078">
    <property type="entry name" value="DUF937"/>
    <property type="match status" value="1"/>
</dbReference>
<dbReference type="InterPro" id="IPR009282">
    <property type="entry name" value="DUF937"/>
</dbReference>
<dbReference type="EMBL" id="CP041742">
    <property type="protein sequence ID" value="QDQ73204.1"/>
    <property type="molecule type" value="Genomic_DNA"/>
</dbReference>
<keyword evidence="2" id="KW-1185">Reference proteome</keyword>
<dbReference type="SUPFAM" id="SSF140804">
    <property type="entry name" value="YidB-like"/>
    <property type="match status" value="1"/>
</dbReference>
<sequence>MTSLTQGLAAQLSGAPVQQIAQQLGVSPSQAQGAIATALPLLMGALGNNASQPQGAQALHAALQDHAGGDITSVLGSVLGGAMGGASGGQGDDTLGRMLGHIFGGQQQQATQGLGQATGLGSDKTQMLLRILAPIVMAYLANHMFGGQQQQASAPVAQDSGPQGLGDILGREVEQIGQQQGGLGGLLGQVLGGGNAGGLGGLLGGILGGGQRS</sequence>
<accession>A0A516V3X1</accession>
<protein>
    <submittedName>
        <fullName evidence="1">DUF937 domain-containing protein</fullName>
    </submittedName>
</protein>
<dbReference type="AlphaFoldDB" id="A0A516V3X1"/>
<dbReference type="OrthoDB" id="8812842at2"/>
<proteinExistence type="predicted"/>
<gene>
    <name evidence="1" type="ORF">FNZ56_04635</name>
</gene>
<reference evidence="1 2" key="1">
    <citation type="submission" date="2019-07" db="EMBL/GenBank/DDBJ databases">
        <title>Lysobacter weifangensis sp. nov., isolated from bensulfuron-methyl contaminated farmland soil.</title>
        <authorList>
            <person name="Zhao H."/>
        </authorList>
    </citation>
    <scope>NUCLEOTIDE SEQUENCE [LARGE SCALE GENOMIC DNA]</scope>
    <source>
        <strain evidence="1 2">CC-Bw-6</strain>
    </source>
</reference>
<dbReference type="Proteomes" id="UP000315891">
    <property type="component" value="Chromosome"/>
</dbReference>
<evidence type="ECO:0000313" key="1">
    <source>
        <dbReference type="EMBL" id="QDQ73204.1"/>
    </source>
</evidence>
<dbReference type="InterPro" id="IPR027405">
    <property type="entry name" value="YidB-like"/>
</dbReference>
<evidence type="ECO:0000313" key="2">
    <source>
        <dbReference type="Proteomes" id="UP000315891"/>
    </source>
</evidence>
<dbReference type="RefSeq" id="WP_143878717.1">
    <property type="nucleotide sequence ID" value="NZ_BAABLZ010000001.1"/>
</dbReference>
<organism evidence="1 2">
    <name type="scientific">Pseudoluteimonas lycopersici</name>
    <dbReference type="NCBI Taxonomy" id="1324796"/>
    <lineage>
        <taxon>Bacteria</taxon>
        <taxon>Pseudomonadati</taxon>
        <taxon>Pseudomonadota</taxon>
        <taxon>Gammaproteobacteria</taxon>
        <taxon>Lysobacterales</taxon>
        <taxon>Lysobacteraceae</taxon>
        <taxon>Pseudoluteimonas</taxon>
    </lineage>
</organism>
<name>A0A516V3X1_9GAMM</name>